<dbReference type="RefSeq" id="WP_208178697.1">
    <property type="nucleotide sequence ID" value="NZ_JAGETZ010000023.1"/>
</dbReference>
<protein>
    <recommendedName>
        <fullName evidence="4">DUF5103 domain-containing protein</fullName>
    </recommendedName>
</protein>
<dbReference type="Proteomes" id="UP000664369">
    <property type="component" value="Unassembled WGS sequence"/>
</dbReference>
<proteinExistence type="predicted"/>
<feature type="signal peptide" evidence="1">
    <location>
        <begin position="1"/>
        <end position="21"/>
    </location>
</feature>
<organism evidence="2 3">
    <name type="scientific">Hymenobacter negativus</name>
    <dbReference type="NCBI Taxonomy" id="2795026"/>
    <lineage>
        <taxon>Bacteria</taxon>
        <taxon>Pseudomonadati</taxon>
        <taxon>Bacteroidota</taxon>
        <taxon>Cytophagia</taxon>
        <taxon>Cytophagales</taxon>
        <taxon>Hymenobacteraceae</taxon>
        <taxon>Hymenobacter</taxon>
    </lineage>
</organism>
<dbReference type="PROSITE" id="PS51257">
    <property type="entry name" value="PROKAR_LIPOPROTEIN"/>
    <property type="match status" value="1"/>
</dbReference>
<sequence>MPPTRWLLAAALLLSACRPHASQEQETPPRLKPLFDALPARNRPFDRQDTLDSYWPPDSLMADSLFHFTAPPRSRVLMRVQFVPASAVAAARLDTLTFRRPTFRLYEDGRSGYEWEFFFGRNLEPTLTETPEQLPLRMALTYSHRLALQEYRRWPAGNYYERNAYLLDHNFGVEAVACVNDSVVYVSAFPLLANQPRPDTLYTYYHGGPHRKRPPLVADRPDTTRHALLRLSFRELSHSTNLE</sequence>
<keyword evidence="1" id="KW-0732">Signal</keyword>
<evidence type="ECO:0008006" key="4">
    <source>
        <dbReference type="Google" id="ProtNLM"/>
    </source>
</evidence>
<keyword evidence="3" id="KW-1185">Reference proteome</keyword>
<evidence type="ECO:0000313" key="3">
    <source>
        <dbReference type="Proteomes" id="UP000664369"/>
    </source>
</evidence>
<reference evidence="2 3" key="1">
    <citation type="submission" date="2021-03" db="EMBL/GenBank/DDBJ databases">
        <authorList>
            <person name="Kim M.K."/>
        </authorList>
    </citation>
    <scope>NUCLEOTIDE SEQUENCE [LARGE SCALE GENOMIC DNA]</scope>
    <source>
        <strain evidence="2 3">BT442</strain>
    </source>
</reference>
<evidence type="ECO:0000313" key="2">
    <source>
        <dbReference type="EMBL" id="MBO2012957.1"/>
    </source>
</evidence>
<evidence type="ECO:0000256" key="1">
    <source>
        <dbReference type="SAM" id="SignalP"/>
    </source>
</evidence>
<name>A0ABS3QNV2_9BACT</name>
<comment type="caution">
    <text evidence="2">The sequence shown here is derived from an EMBL/GenBank/DDBJ whole genome shotgun (WGS) entry which is preliminary data.</text>
</comment>
<accession>A0ABS3QNV2</accession>
<dbReference type="EMBL" id="JAGETZ010000023">
    <property type="protein sequence ID" value="MBO2012957.1"/>
    <property type="molecule type" value="Genomic_DNA"/>
</dbReference>
<feature type="chain" id="PRO_5046150442" description="DUF5103 domain-containing protein" evidence="1">
    <location>
        <begin position="22"/>
        <end position="243"/>
    </location>
</feature>
<gene>
    <name evidence="2" type="ORF">J4E00_28100</name>
</gene>